<dbReference type="Pfam" id="PF13262">
    <property type="entry name" value="DUF4054"/>
    <property type="match status" value="1"/>
</dbReference>
<dbReference type="EMBL" id="MK798143">
    <property type="protein sequence ID" value="QDH45683.1"/>
    <property type="molecule type" value="Genomic_DNA"/>
</dbReference>
<evidence type="ECO:0000313" key="1">
    <source>
        <dbReference type="EMBL" id="QDH45683.1"/>
    </source>
</evidence>
<gene>
    <name evidence="1" type="ORF">AAM37_gp12</name>
</gene>
<accession>A0A513ZYA5</accession>
<proteinExistence type="predicted"/>
<dbReference type="Proteomes" id="UP000317930">
    <property type="component" value="Segment"/>
</dbReference>
<organism evidence="1 2">
    <name type="scientific">Pantoea phage vB_PagM_AAM37</name>
    <dbReference type="NCBI Taxonomy" id="2588093"/>
    <lineage>
        <taxon>Viruses</taxon>
        <taxon>Duplodnaviria</taxon>
        <taxon>Heunggongvirae</taxon>
        <taxon>Uroviricota</taxon>
        <taxon>Caudoviricetes</taxon>
        <taxon>Dibbivirus</taxon>
        <taxon>Dibbivirus AAM37</taxon>
    </lineage>
</organism>
<evidence type="ECO:0000313" key="2">
    <source>
        <dbReference type="Proteomes" id="UP000317930"/>
    </source>
</evidence>
<sequence length="140" mass="15456">MMDLSPLYPLSALEIFRIIADEFEDVPDETIQKKMLFASVFIDKECYGDSYNVALALMTAHLMALPGGVNGGYSTSTGKVTSMKEGDLSIGYGNLSSDSSWLGQTTYGQLLDQLQRKRGMHLTFMTRGPVAAPVDDWKFQ</sequence>
<keyword evidence="2" id="KW-1185">Reference proteome</keyword>
<name>A0A513ZYA5_9CAUD</name>
<dbReference type="InterPro" id="IPR025127">
    <property type="entry name" value="DUF4054"/>
</dbReference>
<reference evidence="1 2" key="1">
    <citation type="submission" date="2019-04" db="EMBL/GenBank/DDBJ databases">
        <title>Complete genome sequence of Pantoea sp. infecting bacteriophage vB_PagM_AAM37.</title>
        <authorList>
            <person name="Truncaite L."/>
            <person name="Simoliuniene M."/>
            <person name="Zajanckauskaite A."/>
            <person name="Meskys R."/>
            <person name="Simoliunas E."/>
        </authorList>
    </citation>
    <scope>NUCLEOTIDE SEQUENCE [LARGE SCALE GENOMIC DNA]</scope>
    <source>
        <strain evidence="1">AAM37</strain>
    </source>
</reference>
<protein>
    <submittedName>
        <fullName evidence="1">Putative head-tail adaptor</fullName>
    </submittedName>
</protein>